<dbReference type="AlphaFoldDB" id="A0A3M0G511"/>
<dbReference type="EMBL" id="REFW01000002">
    <property type="protein sequence ID" value="RMB60110.1"/>
    <property type="molecule type" value="Genomic_DNA"/>
</dbReference>
<evidence type="ECO:0000259" key="1">
    <source>
        <dbReference type="PROSITE" id="PS51658"/>
    </source>
</evidence>
<proteinExistence type="predicted"/>
<comment type="caution">
    <text evidence="2">The sequence shown here is derived from an EMBL/GenBank/DDBJ whole genome shotgun (WGS) entry which is preliminary data.</text>
</comment>
<dbReference type="PANTHER" id="PTHR15160:SF1">
    <property type="entry name" value="VON HIPPEL-LINDAU DISEASE TUMOR SUPPRESSOR"/>
    <property type="match status" value="1"/>
</dbReference>
<gene>
    <name evidence="2" type="ORF">EAX62_10455</name>
</gene>
<organism evidence="2 3">
    <name type="scientific">Tessaracoccus antarcticus</name>
    <dbReference type="NCBI Taxonomy" id="2479848"/>
    <lineage>
        <taxon>Bacteria</taxon>
        <taxon>Bacillati</taxon>
        <taxon>Actinomycetota</taxon>
        <taxon>Actinomycetes</taxon>
        <taxon>Propionibacteriales</taxon>
        <taxon>Propionibacteriaceae</taxon>
        <taxon>Tessaracoccus</taxon>
    </lineage>
</organism>
<dbReference type="InterPro" id="IPR003729">
    <property type="entry name" value="Bi_nuclease_dom"/>
</dbReference>
<accession>A0A3M0G511</accession>
<feature type="domain" description="BFN" evidence="1">
    <location>
        <begin position="1"/>
        <end position="130"/>
    </location>
</feature>
<sequence>MIDLDVIGIRLAAPEDVPVLLLRESGGTRLLPIWISSVDAAAIAIVLDDSEQFHRPMTHDLLANVLDEVSNGKPGTVNITEMRDGVYFATISAGSFVFDARPSDAIAAALRLEWSIECPEQLMDQVGVEVDRSETDEVEKFREFLDTVTPDDFENENP</sequence>
<dbReference type="Pfam" id="PF02577">
    <property type="entry name" value="BFN_dom"/>
    <property type="match status" value="1"/>
</dbReference>
<reference evidence="2 3" key="1">
    <citation type="submission" date="2018-10" db="EMBL/GenBank/DDBJ databases">
        <title>Tessaracoccus antarcticuss sp. nov., isolated from sediment.</title>
        <authorList>
            <person name="Zhou L.Y."/>
            <person name="Du Z.J."/>
        </authorList>
    </citation>
    <scope>NUCLEOTIDE SEQUENCE [LARGE SCALE GENOMIC DNA]</scope>
    <source>
        <strain evidence="2 3">JDX10</strain>
    </source>
</reference>
<dbReference type="Proteomes" id="UP000275256">
    <property type="component" value="Unassembled WGS sequence"/>
</dbReference>
<dbReference type="OrthoDB" id="9788698at2"/>
<keyword evidence="3" id="KW-1185">Reference proteome</keyword>
<evidence type="ECO:0000313" key="2">
    <source>
        <dbReference type="EMBL" id="RMB60110.1"/>
    </source>
</evidence>
<evidence type="ECO:0000313" key="3">
    <source>
        <dbReference type="Proteomes" id="UP000275256"/>
    </source>
</evidence>
<dbReference type="RefSeq" id="WP_121901590.1">
    <property type="nucleotide sequence ID" value="NZ_REFW01000002.1"/>
</dbReference>
<dbReference type="PROSITE" id="PS51658">
    <property type="entry name" value="BFN"/>
    <property type="match status" value="1"/>
</dbReference>
<dbReference type="GO" id="GO:0004518">
    <property type="term" value="F:nuclease activity"/>
    <property type="evidence" value="ECO:0007669"/>
    <property type="project" value="InterPro"/>
</dbReference>
<dbReference type="InterPro" id="IPR036104">
    <property type="entry name" value="BFN_sf"/>
</dbReference>
<dbReference type="SUPFAM" id="SSF103256">
    <property type="entry name" value="Hypothetical protein TM0160"/>
    <property type="match status" value="1"/>
</dbReference>
<protein>
    <submittedName>
        <fullName evidence="2">Bifunctional nuclease family protein</fullName>
    </submittedName>
</protein>
<name>A0A3M0G511_9ACTN</name>
<dbReference type="Gene3D" id="3.10.690.10">
    <property type="entry name" value="Bifunctional nuclease domain"/>
    <property type="match status" value="1"/>
</dbReference>
<dbReference type="PANTHER" id="PTHR15160">
    <property type="entry name" value="VON HIPPEL-LINDAU PROTEIN"/>
    <property type="match status" value="1"/>
</dbReference>